<feature type="binding site" evidence="11">
    <location>
        <begin position="79"/>
        <end position="80"/>
    </location>
    <ligand>
        <name>beta-D-galactose</name>
        <dbReference type="ChEBI" id="CHEBI:27667"/>
    </ligand>
</feature>
<evidence type="ECO:0000313" key="12">
    <source>
        <dbReference type="EMBL" id="PXX55909.1"/>
    </source>
</evidence>
<dbReference type="GO" id="GO:0004034">
    <property type="term" value="F:aldose 1-epimerase activity"/>
    <property type="evidence" value="ECO:0007669"/>
    <property type="project" value="UniProtKB-EC"/>
</dbReference>
<dbReference type="GO" id="GO:0030246">
    <property type="term" value="F:carbohydrate binding"/>
    <property type="evidence" value="ECO:0007669"/>
    <property type="project" value="InterPro"/>
</dbReference>
<feature type="active site" description="Proton acceptor" evidence="9">
    <location>
        <position position="321"/>
    </location>
</feature>
<dbReference type="InterPro" id="IPR014718">
    <property type="entry name" value="GH-type_carb-bd"/>
</dbReference>
<dbReference type="PANTHER" id="PTHR10091">
    <property type="entry name" value="ALDOSE-1-EPIMERASE"/>
    <property type="match status" value="1"/>
</dbReference>
<comment type="catalytic activity">
    <reaction evidence="1 8">
        <text>alpha-D-glucose = beta-D-glucose</text>
        <dbReference type="Rhea" id="RHEA:10264"/>
        <dbReference type="ChEBI" id="CHEBI:15903"/>
        <dbReference type="ChEBI" id="CHEBI:17925"/>
        <dbReference type="EC" id="5.1.3.3"/>
    </reaction>
</comment>
<comment type="pathway">
    <text evidence="2 8">Carbohydrate metabolism; hexose metabolism.</text>
</comment>
<dbReference type="InterPro" id="IPR011013">
    <property type="entry name" value="Gal_mutarotase_sf_dom"/>
</dbReference>
<dbReference type="NCBIfam" id="NF008277">
    <property type="entry name" value="PRK11055.1"/>
    <property type="match status" value="1"/>
</dbReference>
<dbReference type="SUPFAM" id="SSF74650">
    <property type="entry name" value="Galactose mutarotase-like"/>
    <property type="match status" value="1"/>
</dbReference>
<evidence type="ECO:0000256" key="6">
    <source>
        <dbReference type="ARBA" id="ARBA00023235"/>
    </source>
</evidence>
<comment type="caution">
    <text evidence="12">The sequence shown here is derived from an EMBL/GenBank/DDBJ whole genome shotgun (WGS) entry which is preliminary data.</text>
</comment>
<dbReference type="GO" id="GO:0006006">
    <property type="term" value="P:glucose metabolic process"/>
    <property type="evidence" value="ECO:0007669"/>
    <property type="project" value="TreeGrafter"/>
</dbReference>
<evidence type="ECO:0000256" key="9">
    <source>
        <dbReference type="PIRSR" id="PIRSR005096-1"/>
    </source>
</evidence>
<dbReference type="EMBL" id="QJKD01000002">
    <property type="protein sequence ID" value="PXX55909.1"/>
    <property type="molecule type" value="Genomic_DNA"/>
</dbReference>
<dbReference type="Pfam" id="PF01263">
    <property type="entry name" value="Aldose_epim"/>
    <property type="match status" value="1"/>
</dbReference>
<dbReference type="PIRSF" id="PIRSF005096">
    <property type="entry name" value="GALM"/>
    <property type="match status" value="1"/>
</dbReference>
<dbReference type="AlphaFoldDB" id="A0A2V3YC88"/>
<dbReference type="EC" id="5.1.3.3" evidence="4 8"/>
<feature type="active site" description="Proton donor" evidence="9">
    <location>
        <position position="178"/>
    </location>
</feature>
<evidence type="ECO:0000256" key="2">
    <source>
        <dbReference type="ARBA" id="ARBA00005028"/>
    </source>
</evidence>
<evidence type="ECO:0000256" key="5">
    <source>
        <dbReference type="ARBA" id="ARBA00014165"/>
    </source>
</evidence>
<dbReference type="GO" id="GO:0033499">
    <property type="term" value="P:galactose catabolic process via UDP-galactose, Leloir pathway"/>
    <property type="evidence" value="ECO:0007669"/>
    <property type="project" value="TreeGrafter"/>
</dbReference>
<evidence type="ECO:0000256" key="3">
    <source>
        <dbReference type="ARBA" id="ARBA00006206"/>
    </source>
</evidence>
<proteinExistence type="inferred from homology"/>
<dbReference type="Proteomes" id="UP000248057">
    <property type="component" value="Unassembled WGS sequence"/>
</dbReference>
<dbReference type="RefSeq" id="WP_110321783.1">
    <property type="nucleotide sequence ID" value="NZ_QJKD01000002.1"/>
</dbReference>
<evidence type="ECO:0000256" key="11">
    <source>
        <dbReference type="PIRSR" id="PIRSR005096-3"/>
    </source>
</evidence>
<evidence type="ECO:0000256" key="8">
    <source>
        <dbReference type="PIRNR" id="PIRNR005096"/>
    </source>
</evidence>
<evidence type="ECO:0000256" key="7">
    <source>
        <dbReference type="ARBA" id="ARBA00023277"/>
    </source>
</evidence>
<dbReference type="PANTHER" id="PTHR10091:SF0">
    <property type="entry name" value="GALACTOSE MUTAROTASE"/>
    <property type="match status" value="1"/>
</dbReference>
<evidence type="ECO:0000256" key="1">
    <source>
        <dbReference type="ARBA" id="ARBA00001614"/>
    </source>
</evidence>
<evidence type="ECO:0000313" key="13">
    <source>
        <dbReference type="Proteomes" id="UP000248057"/>
    </source>
</evidence>
<protein>
    <recommendedName>
        <fullName evidence="5 8">Aldose 1-epimerase</fullName>
        <ecNumber evidence="4 8">5.1.3.3</ecNumber>
    </recommendedName>
</protein>
<dbReference type="InterPro" id="IPR015443">
    <property type="entry name" value="Aldose_1-epimerase"/>
</dbReference>
<dbReference type="Gene3D" id="2.70.98.10">
    <property type="match status" value="1"/>
</dbReference>
<evidence type="ECO:0000256" key="4">
    <source>
        <dbReference type="ARBA" id="ARBA00013185"/>
    </source>
</evidence>
<dbReference type="UniPathway" id="UPA00242"/>
<keyword evidence="13" id="KW-1185">Reference proteome</keyword>
<keyword evidence="6 8" id="KW-0413">Isomerase</keyword>
<sequence length="365" mass="39993">MNRTIFGAAEGAQEVSLFTLKNRNGMEITMSDLGAVLTRVIVPDQEGHPRDVVLGYESPEEYRKNTNTYFGSTVGRNGNRLEGAAVTLEGKVYHMTPNEGENNLHSGPDGYQIRMWEVKETAEDRNEVTFVLESPDGDQGFPGNLKLEVTYALTDENEIRITYKGVSDAETVFNPTNHSYFNLGGHDSGTILNHVLTLMADSYTPVRDSASIPTGEKADVTGTPMDFRQGKAIGLDIDADFQQLQYTGGYDHNFVINQNSVSDDTTTGLYRAAVVVCSESGITMEVDTDRPGVQLYAGNFLKEEPGKGGVKYGKRCGFCLETQYFPNAANEPAFASPIIKANEPCVTETVYRFKSQGLKQGGEGR</sequence>
<dbReference type="InterPro" id="IPR008183">
    <property type="entry name" value="Aldose_1/G6P_1-epimerase"/>
</dbReference>
<dbReference type="GeneID" id="86060174"/>
<dbReference type="InterPro" id="IPR047215">
    <property type="entry name" value="Galactose_mutarotase-like"/>
</dbReference>
<name>A0A2V3YC88_9FIRM</name>
<comment type="similarity">
    <text evidence="3 8">Belongs to the aldose epimerase family.</text>
</comment>
<dbReference type="InterPro" id="IPR018052">
    <property type="entry name" value="Ald1_epimerase_CS"/>
</dbReference>
<dbReference type="CDD" id="cd09019">
    <property type="entry name" value="galactose_mutarotase_like"/>
    <property type="match status" value="1"/>
</dbReference>
<feature type="binding site" evidence="10">
    <location>
        <position position="251"/>
    </location>
    <ligand>
        <name>beta-D-galactose</name>
        <dbReference type="ChEBI" id="CHEBI:27667"/>
    </ligand>
</feature>
<keyword evidence="7 8" id="KW-0119">Carbohydrate metabolism</keyword>
<organism evidence="12 13">
    <name type="scientific">Hungatella effluvii</name>
    <dbReference type="NCBI Taxonomy" id="1096246"/>
    <lineage>
        <taxon>Bacteria</taxon>
        <taxon>Bacillati</taxon>
        <taxon>Bacillota</taxon>
        <taxon>Clostridia</taxon>
        <taxon>Lachnospirales</taxon>
        <taxon>Lachnospiraceae</taxon>
        <taxon>Hungatella</taxon>
    </lineage>
</organism>
<gene>
    <name evidence="12" type="ORF">DFR60_102184</name>
</gene>
<evidence type="ECO:0000256" key="10">
    <source>
        <dbReference type="PIRSR" id="PIRSR005096-2"/>
    </source>
</evidence>
<reference evidence="12 13" key="1">
    <citation type="submission" date="2018-05" db="EMBL/GenBank/DDBJ databases">
        <title>Genomic Encyclopedia of Type Strains, Phase IV (KMG-IV): sequencing the most valuable type-strain genomes for metagenomic binning, comparative biology and taxonomic classification.</title>
        <authorList>
            <person name="Goeker M."/>
        </authorList>
    </citation>
    <scope>NUCLEOTIDE SEQUENCE [LARGE SCALE GENOMIC DNA]</scope>
    <source>
        <strain evidence="12 13">DSM 24995</strain>
    </source>
</reference>
<accession>A0A2V3YC88</accession>
<dbReference type="PROSITE" id="PS00545">
    <property type="entry name" value="ALDOSE_1_EPIMERASE"/>
    <property type="match status" value="1"/>
</dbReference>
<feature type="binding site" evidence="11">
    <location>
        <begin position="178"/>
        <end position="180"/>
    </location>
    <ligand>
        <name>beta-D-galactose</name>
        <dbReference type="ChEBI" id="CHEBI:27667"/>
    </ligand>
</feature>